<dbReference type="SUPFAM" id="SSF51905">
    <property type="entry name" value="FAD/NAD(P)-binding domain"/>
    <property type="match status" value="2"/>
</dbReference>
<evidence type="ECO:0000313" key="2">
    <source>
        <dbReference type="EMBL" id="MBO1359348.1"/>
    </source>
</evidence>
<name>A0ABS3LTW8_9PROT</name>
<gene>
    <name evidence="2" type="ORF">J2D73_06005</name>
</gene>
<dbReference type="RefSeq" id="WP_207880292.1">
    <property type="nucleotide sequence ID" value="NZ_JAFVMF010000005.1"/>
</dbReference>
<dbReference type="InterPro" id="IPR023753">
    <property type="entry name" value="FAD/NAD-binding_dom"/>
</dbReference>
<dbReference type="Proteomes" id="UP000664771">
    <property type="component" value="Unassembled WGS sequence"/>
</dbReference>
<evidence type="ECO:0000259" key="1">
    <source>
        <dbReference type="Pfam" id="PF07992"/>
    </source>
</evidence>
<dbReference type="Pfam" id="PF07992">
    <property type="entry name" value="Pyr_redox_2"/>
    <property type="match status" value="1"/>
</dbReference>
<proteinExistence type="predicted"/>
<dbReference type="InterPro" id="IPR036188">
    <property type="entry name" value="FAD/NAD-bd_sf"/>
</dbReference>
<keyword evidence="3" id="KW-1185">Reference proteome</keyword>
<comment type="caution">
    <text evidence="2">The sequence shown here is derived from an EMBL/GenBank/DDBJ whole genome shotgun (WGS) entry which is preliminary data.</text>
</comment>
<organism evidence="2 3">
    <name type="scientific">Acetobacter sacchari</name>
    <dbReference type="NCBI Taxonomy" id="2661687"/>
    <lineage>
        <taxon>Bacteria</taxon>
        <taxon>Pseudomonadati</taxon>
        <taxon>Pseudomonadota</taxon>
        <taxon>Alphaproteobacteria</taxon>
        <taxon>Acetobacterales</taxon>
        <taxon>Acetobacteraceae</taxon>
        <taxon>Acetobacter</taxon>
    </lineage>
</organism>
<accession>A0ABS3LTW8</accession>
<protein>
    <submittedName>
        <fullName evidence="2">NAD(P)/FAD-dependent oxidoreductase</fullName>
    </submittedName>
</protein>
<evidence type="ECO:0000313" key="3">
    <source>
        <dbReference type="Proteomes" id="UP000664771"/>
    </source>
</evidence>
<dbReference type="InterPro" id="IPR015904">
    <property type="entry name" value="Sulphide_quinone_reductase"/>
</dbReference>
<dbReference type="Gene3D" id="3.50.50.60">
    <property type="entry name" value="FAD/NAD(P)-binding domain"/>
    <property type="match status" value="2"/>
</dbReference>
<reference evidence="2 3" key="1">
    <citation type="submission" date="2021-03" db="EMBL/GenBank/DDBJ databases">
        <title>The complete genome sequence of Acetobacter sacchari TBRC 11175.</title>
        <authorList>
            <person name="Charoenyingcharoen P."/>
            <person name="Yukphan P."/>
        </authorList>
    </citation>
    <scope>NUCLEOTIDE SEQUENCE [LARGE SCALE GENOMIC DNA]</scope>
    <source>
        <strain evidence="2 3">TBRC 11175</strain>
    </source>
</reference>
<dbReference type="PANTHER" id="PTHR10632">
    <property type="entry name" value="SULFIDE:QUINONE OXIDOREDUCTASE"/>
    <property type="match status" value="1"/>
</dbReference>
<dbReference type="PANTHER" id="PTHR10632:SF2">
    <property type="entry name" value="SULFIDE:QUINONE OXIDOREDUCTASE, MITOCHONDRIAL"/>
    <property type="match status" value="1"/>
</dbReference>
<dbReference type="EMBL" id="JAFVMF010000005">
    <property type="protein sequence ID" value="MBO1359348.1"/>
    <property type="molecule type" value="Genomic_DNA"/>
</dbReference>
<sequence>MTDSETVAQPDQQFTVLIVGGGAAGIGVAAKLRRERPSLSIAIIEPATTHAYQPGWTLVGAGAMTLKQTLRQEGGLIPSGVTWLRAAAASFQPENNIVTLEDGRRIGYRRLVVCPGLQLDWNKIEGLVDTLGKNGVCSNYSAASVDYTWTCIQTLNGGTALFTQPPMPIKCAGAPQKIAYLASDFWRKEGTLNRTNVDFLLAGDALFGVGYYLPSLQFAVDYYGINLRFKHNLVAVDGPARTAVFDVIGPDGATSRVTRQFDMLHVTPPQSAPDFVKASPLAGPGGWVEVDPATLRHVRYDTVFSLGDVAGTSNAKTAAAVRAQTPIVVANLLASLDGRPVTGTYDGYGACPLTVGYGKVVLAEFLYGGKPAPSFPYDQREPSSFAWFMKTKVFPRVYWNMLLTGRDINVPHHPNWVKQ</sequence>
<feature type="domain" description="FAD/NAD(P)-binding" evidence="1">
    <location>
        <begin position="15"/>
        <end position="127"/>
    </location>
</feature>